<dbReference type="GO" id="GO:0006325">
    <property type="term" value="P:chromatin organization"/>
    <property type="evidence" value="ECO:0007669"/>
    <property type="project" value="UniProtKB-ARBA"/>
</dbReference>
<dbReference type="InterPro" id="IPR018359">
    <property type="entry name" value="Bromodomain_CS"/>
</dbReference>
<evidence type="ECO:0000313" key="10">
    <source>
        <dbReference type="Proteomes" id="UP001209540"/>
    </source>
</evidence>
<dbReference type="CDD" id="cd22927">
    <property type="entry name" value="HFD_SPT7"/>
    <property type="match status" value="1"/>
</dbReference>
<dbReference type="AlphaFoldDB" id="A0AAD5PG51"/>
<feature type="compositionally biased region" description="Basic and acidic residues" evidence="7">
    <location>
        <begin position="1101"/>
        <end position="1148"/>
    </location>
</feature>
<reference evidence="9" key="2">
    <citation type="submission" date="2023-02" db="EMBL/GenBank/DDBJ databases">
        <authorList>
            <consortium name="DOE Joint Genome Institute"/>
            <person name="Mondo S.J."/>
            <person name="Chang Y."/>
            <person name="Wang Y."/>
            <person name="Ahrendt S."/>
            <person name="Andreopoulos W."/>
            <person name="Barry K."/>
            <person name="Beard J."/>
            <person name="Benny G.L."/>
            <person name="Blankenship S."/>
            <person name="Bonito G."/>
            <person name="Cuomo C."/>
            <person name="Desiro A."/>
            <person name="Gervers K.A."/>
            <person name="Hundley H."/>
            <person name="Kuo A."/>
            <person name="LaButti K."/>
            <person name="Lang B.F."/>
            <person name="Lipzen A."/>
            <person name="O'Donnell K."/>
            <person name="Pangilinan J."/>
            <person name="Reynolds N."/>
            <person name="Sandor L."/>
            <person name="Smith M.W."/>
            <person name="Tsang A."/>
            <person name="Grigoriev I.V."/>
            <person name="Stajich J.E."/>
            <person name="Spatafora J.W."/>
        </authorList>
    </citation>
    <scope>NUCLEOTIDE SEQUENCE</scope>
    <source>
        <strain evidence="9">RSA 2281</strain>
    </source>
</reference>
<evidence type="ECO:0000259" key="8">
    <source>
        <dbReference type="PROSITE" id="PS50014"/>
    </source>
</evidence>
<keyword evidence="4" id="KW-0804">Transcription</keyword>
<dbReference type="InterPro" id="IPR009072">
    <property type="entry name" value="Histone-fold"/>
</dbReference>
<dbReference type="EMBL" id="JAIXMP010000009">
    <property type="protein sequence ID" value="KAI9268278.1"/>
    <property type="molecule type" value="Genomic_DNA"/>
</dbReference>
<dbReference type="GO" id="GO:0046982">
    <property type="term" value="F:protein heterodimerization activity"/>
    <property type="evidence" value="ECO:0007669"/>
    <property type="project" value="InterPro"/>
</dbReference>
<feature type="region of interest" description="Disordered" evidence="7">
    <location>
        <begin position="987"/>
        <end position="1011"/>
    </location>
</feature>
<dbReference type="SUPFAM" id="SSF47370">
    <property type="entry name" value="Bromodomain"/>
    <property type="match status" value="1"/>
</dbReference>
<reference evidence="9" key="1">
    <citation type="journal article" date="2022" name="IScience">
        <title>Evolution of zygomycete secretomes and the origins of terrestrial fungal ecologies.</title>
        <authorList>
            <person name="Chang Y."/>
            <person name="Wang Y."/>
            <person name="Mondo S."/>
            <person name="Ahrendt S."/>
            <person name="Andreopoulos W."/>
            <person name="Barry K."/>
            <person name="Beard J."/>
            <person name="Benny G.L."/>
            <person name="Blankenship S."/>
            <person name="Bonito G."/>
            <person name="Cuomo C."/>
            <person name="Desiro A."/>
            <person name="Gervers K.A."/>
            <person name="Hundley H."/>
            <person name="Kuo A."/>
            <person name="LaButti K."/>
            <person name="Lang B.F."/>
            <person name="Lipzen A."/>
            <person name="O'Donnell K."/>
            <person name="Pangilinan J."/>
            <person name="Reynolds N."/>
            <person name="Sandor L."/>
            <person name="Smith M.E."/>
            <person name="Tsang A."/>
            <person name="Grigoriev I.V."/>
            <person name="Stajich J.E."/>
            <person name="Spatafora J.W."/>
        </authorList>
    </citation>
    <scope>NUCLEOTIDE SEQUENCE</scope>
    <source>
        <strain evidence="9">RSA 2281</strain>
    </source>
</reference>
<dbReference type="InterPro" id="IPR006565">
    <property type="entry name" value="BTP"/>
</dbReference>
<dbReference type="PANTHER" id="PTHR47343">
    <property type="entry name" value="TRANSCRIPTIONAL ACTIVATOR SPT7"/>
    <property type="match status" value="1"/>
</dbReference>
<keyword evidence="10" id="KW-1185">Reference proteome</keyword>
<dbReference type="Pfam" id="PF07524">
    <property type="entry name" value="Bromo_TP"/>
    <property type="match status" value="1"/>
</dbReference>
<keyword evidence="2" id="KW-0805">Transcription regulation</keyword>
<proteinExistence type="predicted"/>
<keyword evidence="3 6" id="KW-0103">Bromodomain</keyword>
<feature type="region of interest" description="Disordered" evidence="7">
    <location>
        <begin position="1040"/>
        <end position="1194"/>
    </location>
</feature>
<feature type="compositionally biased region" description="Pro residues" evidence="7">
    <location>
        <begin position="999"/>
        <end position="1008"/>
    </location>
</feature>
<dbReference type="PROSITE" id="PS00633">
    <property type="entry name" value="BROMODOMAIN_1"/>
    <property type="match status" value="1"/>
</dbReference>
<dbReference type="GO" id="GO:0046695">
    <property type="term" value="C:SLIK (SAGA-like) complex"/>
    <property type="evidence" value="ECO:0007669"/>
    <property type="project" value="InterPro"/>
</dbReference>
<dbReference type="PRINTS" id="PR00503">
    <property type="entry name" value="BROMODOMAIN"/>
</dbReference>
<dbReference type="GO" id="GO:0000124">
    <property type="term" value="C:SAGA complex"/>
    <property type="evidence" value="ECO:0007669"/>
    <property type="project" value="InterPro"/>
</dbReference>
<evidence type="ECO:0000256" key="5">
    <source>
        <dbReference type="ARBA" id="ARBA00023242"/>
    </source>
</evidence>
<feature type="compositionally biased region" description="Polar residues" evidence="7">
    <location>
        <begin position="186"/>
        <end position="202"/>
    </location>
</feature>
<dbReference type="GO" id="GO:0005634">
    <property type="term" value="C:nucleus"/>
    <property type="evidence" value="ECO:0007669"/>
    <property type="project" value="UniProtKB-SubCell"/>
</dbReference>
<dbReference type="Pfam" id="PF00439">
    <property type="entry name" value="Bromodomain"/>
    <property type="match status" value="1"/>
</dbReference>
<dbReference type="PROSITE" id="PS50014">
    <property type="entry name" value="BROMODOMAIN_2"/>
    <property type="match status" value="1"/>
</dbReference>
<dbReference type="SMART" id="SM00576">
    <property type="entry name" value="BTP"/>
    <property type="match status" value="1"/>
</dbReference>
<organism evidence="9 10">
    <name type="scientific">Phascolomyces articulosus</name>
    <dbReference type="NCBI Taxonomy" id="60185"/>
    <lineage>
        <taxon>Eukaryota</taxon>
        <taxon>Fungi</taxon>
        <taxon>Fungi incertae sedis</taxon>
        <taxon>Mucoromycota</taxon>
        <taxon>Mucoromycotina</taxon>
        <taxon>Mucoromycetes</taxon>
        <taxon>Mucorales</taxon>
        <taxon>Lichtheimiaceae</taxon>
        <taxon>Phascolomyces</taxon>
    </lineage>
</organism>
<evidence type="ECO:0000256" key="4">
    <source>
        <dbReference type="ARBA" id="ARBA00023163"/>
    </source>
</evidence>
<gene>
    <name evidence="9" type="ORF">BDA99DRAFT_603761</name>
</gene>
<dbReference type="PANTHER" id="PTHR47343:SF1">
    <property type="entry name" value="TRANSCRIPTIONAL ACTIVATOR SPT7"/>
    <property type="match status" value="1"/>
</dbReference>
<dbReference type="Gene3D" id="1.10.20.10">
    <property type="entry name" value="Histone, subunit A"/>
    <property type="match status" value="1"/>
</dbReference>
<dbReference type="Gene3D" id="1.20.920.10">
    <property type="entry name" value="Bromodomain-like"/>
    <property type="match status" value="1"/>
</dbReference>
<keyword evidence="5" id="KW-0539">Nucleus</keyword>
<dbReference type="GO" id="GO:0006357">
    <property type="term" value="P:regulation of transcription by RNA polymerase II"/>
    <property type="evidence" value="ECO:0007669"/>
    <property type="project" value="TreeGrafter"/>
</dbReference>
<evidence type="ECO:0000256" key="1">
    <source>
        <dbReference type="ARBA" id="ARBA00004123"/>
    </source>
</evidence>
<dbReference type="InterPro" id="IPR037782">
    <property type="entry name" value="Spt7"/>
</dbReference>
<feature type="region of interest" description="Disordered" evidence="7">
    <location>
        <begin position="440"/>
        <end position="550"/>
    </location>
</feature>
<evidence type="ECO:0000256" key="7">
    <source>
        <dbReference type="SAM" id="MobiDB-lite"/>
    </source>
</evidence>
<dbReference type="InterPro" id="IPR036427">
    <property type="entry name" value="Bromodomain-like_sf"/>
</dbReference>
<comment type="caution">
    <text evidence="9">The sequence shown here is derived from an EMBL/GenBank/DDBJ whole genome shotgun (WGS) entry which is preliminary data.</text>
</comment>
<accession>A0AAD5PG51</accession>
<protein>
    <recommendedName>
        <fullName evidence="8">Bromo domain-containing protein</fullName>
    </recommendedName>
</protein>
<feature type="domain" description="Bromo" evidence="8">
    <location>
        <begin position="352"/>
        <end position="422"/>
    </location>
</feature>
<dbReference type="Proteomes" id="UP001209540">
    <property type="component" value="Unassembled WGS sequence"/>
</dbReference>
<evidence type="ECO:0000313" key="9">
    <source>
        <dbReference type="EMBL" id="KAI9268278.1"/>
    </source>
</evidence>
<sequence length="1194" mass="135173">MLHRQEEEDEEQQRQLLLHHGLPPWPQLTFVLSKEIIKNDLHNTFLTSTESHHFEAAVESYSQWYAFINGTNEDYHAYPISERALSAMRVRAMLTEQFIPHVYHSERLCCQHAKIIDLDRICQETRSLQLPDIPNTITQNNRPASSSSPQQLPQQRPSSTGSQSQSASLDSEIPLVPVKKEEDSSNNHSNHHPTTATPPSFLNSSTNASAPNASSSSSNEDTASKNDATVPTFNINTPLIDVFHTLDQDRTAMVELQKLEESEAQEEMNEEEEKDPAEEHSLSILNTTGNFNLKYLLQGIAANRQKTTLSDRDIRNLLSDFKPHRTKWASDDKIGQEELYEACEKVLTDLKNFTEHSGPFLNKVSKREAPDYFEVIKRPMDLGTVTKKMKALQYKSKKEFSDDLYLIYENCLLYNTNPVSRINNVTSEYRKHANAMKRKTDRLMARVPDITIKDRTEQETEEFGDEASEDGDSDIQRVSRGKATGGHKHPASQSEPPRSSRERSLTRESSAAPSISDAFDDNMTPNGHAPHKMYGGKQVRGSHTDQDGKNTYVDMEGLIELQDHLWHDLTKKSRAKMASDTEKQYQFPFEDREAIIRSPLDMERFAMLEHAHHKPEIVQKLIKCPSDRFTKWAERNGPGISLYDDVEFDSSDDENLDVFFSRKIAKPTKTEQDDAMRTDLFLPEYMIASGLPEIYSMRDNILDDQERGRVVRRGSIDTNYESVQPKQYTDVPLDVYPSVRFSNHGLSSMVDRNLRQLQKVRVVYAKCNAIKNNIPISTLANSISLADPLIDASSNTALTALVPANKKQLPPLIIDQKSGLQLIQRTLSKLLGHAGFEGAQSTALNVLTELAIDYMLNVGRTIRSYWDDYGRQMSNEEILMHVLYENGVSNITELESYIRDDVERYGHRLDELHRRLESSYQDILTGPIEKSDDEGVLQDEETFVTGSFGEDIGEDYFGFKELGLDREYNIDAFSIPTRLWFGGNKEKIQTKSSSKEPTPNYPPPPPFTPVTTEKQLIGLLQPVFQKKLADTTRTLVEDEYIPNRHRIKPRYPPTNKTTTNRKKPLKDSGMNSASAGGAGGAGGENRKTKRKRPPEEIQAIKAERAEKKRQKLEEKAQRTAEKEQRRKLREELKEQGRLAKQEAKEKKVGPSSTAQAKKAAAAANANTTTATTTSTTTTTTNNNSNNNNTTTNNS</sequence>
<name>A0AAD5PG51_9FUNG</name>
<feature type="region of interest" description="Disordered" evidence="7">
    <location>
        <begin position="133"/>
        <end position="232"/>
    </location>
</feature>
<feature type="compositionally biased region" description="Low complexity" evidence="7">
    <location>
        <begin position="203"/>
        <end position="221"/>
    </location>
</feature>
<evidence type="ECO:0000256" key="2">
    <source>
        <dbReference type="ARBA" id="ARBA00023015"/>
    </source>
</evidence>
<feature type="compositionally biased region" description="Low complexity" evidence="7">
    <location>
        <begin position="1159"/>
        <end position="1194"/>
    </location>
</feature>
<dbReference type="SMART" id="SM00297">
    <property type="entry name" value="BROMO"/>
    <property type="match status" value="1"/>
</dbReference>
<comment type="subcellular location">
    <subcellularLocation>
        <location evidence="1">Nucleus</location>
    </subcellularLocation>
</comment>
<dbReference type="InterPro" id="IPR001487">
    <property type="entry name" value="Bromodomain"/>
</dbReference>
<evidence type="ECO:0000256" key="3">
    <source>
        <dbReference type="ARBA" id="ARBA00023117"/>
    </source>
</evidence>
<feature type="compositionally biased region" description="Low complexity" evidence="7">
    <location>
        <begin position="143"/>
        <end position="171"/>
    </location>
</feature>
<dbReference type="GO" id="GO:0005198">
    <property type="term" value="F:structural molecule activity"/>
    <property type="evidence" value="ECO:0007669"/>
    <property type="project" value="TreeGrafter"/>
</dbReference>
<feature type="compositionally biased region" description="Acidic residues" evidence="7">
    <location>
        <begin position="459"/>
        <end position="473"/>
    </location>
</feature>
<evidence type="ECO:0000256" key="6">
    <source>
        <dbReference type="PROSITE-ProRule" id="PRU00035"/>
    </source>
</evidence>